<comment type="caution">
    <text evidence="1">The sequence shown here is derived from an EMBL/GenBank/DDBJ whole genome shotgun (WGS) entry which is preliminary data.</text>
</comment>
<name>A0A6I3UXJ4_STREE</name>
<proteinExistence type="predicted"/>
<evidence type="ECO:0000313" key="2">
    <source>
        <dbReference type="Proteomes" id="UP000437160"/>
    </source>
</evidence>
<dbReference type="AlphaFoldDB" id="A0A6I3UXJ4"/>
<dbReference type="Proteomes" id="UP000437160">
    <property type="component" value="Unassembled WGS sequence"/>
</dbReference>
<organism evidence="1 2">
    <name type="scientific">Streptococcus pneumoniae</name>
    <dbReference type="NCBI Taxonomy" id="1313"/>
    <lineage>
        <taxon>Bacteria</taxon>
        <taxon>Bacillati</taxon>
        <taxon>Bacillota</taxon>
        <taxon>Bacilli</taxon>
        <taxon>Lactobacillales</taxon>
        <taxon>Streptococcaceae</taxon>
        <taxon>Streptococcus</taxon>
    </lineage>
</organism>
<dbReference type="EMBL" id="WNIA01000614">
    <property type="protein sequence ID" value="MTW00044.1"/>
    <property type="molecule type" value="Genomic_DNA"/>
</dbReference>
<protein>
    <submittedName>
        <fullName evidence="1">Phage portal protein</fullName>
    </submittedName>
</protein>
<evidence type="ECO:0000313" key="1">
    <source>
        <dbReference type="EMBL" id="MTW00044.1"/>
    </source>
</evidence>
<feature type="non-terminal residue" evidence="1">
    <location>
        <position position="55"/>
    </location>
</feature>
<reference evidence="1 2" key="1">
    <citation type="submission" date="2019-11" db="EMBL/GenBank/DDBJ databases">
        <title>Growth characteristics of pneumococcus vary with the chemical composition of the capsule and with environmental conditions.</title>
        <authorList>
            <person name="Tothpal A."/>
            <person name="Desobry K."/>
            <person name="Joshi S."/>
            <person name="Wyllie A.L."/>
            <person name="Weinberger D.M."/>
        </authorList>
    </citation>
    <scope>NUCLEOTIDE SEQUENCE [LARGE SCALE GENOMIC DNA]</scope>
    <source>
        <strain evidence="2">pnumococcus19F</strain>
    </source>
</reference>
<sequence>MNKYINNLREVFARIFRPSNRKSTRTYLQRNLNYWRRNSIYLDNIYNKISTDTAQ</sequence>
<gene>
    <name evidence="1" type="ORF">GM536_13610</name>
</gene>
<accession>A0A6I3UXJ4</accession>